<keyword evidence="2 5" id="KW-0812">Transmembrane</keyword>
<name>A0ABT3DV81_9XANT</name>
<evidence type="ECO:0000256" key="2">
    <source>
        <dbReference type="ARBA" id="ARBA00022692"/>
    </source>
</evidence>
<dbReference type="EMBL" id="JANFWR010000007">
    <property type="protein sequence ID" value="MCW0398884.1"/>
    <property type="molecule type" value="Genomic_DNA"/>
</dbReference>
<keyword evidence="4 5" id="KW-0472">Membrane</keyword>
<dbReference type="Proteomes" id="UP001320843">
    <property type="component" value="Unassembled WGS sequence"/>
</dbReference>
<evidence type="ECO:0000256" key="1">
    <source>
        <dbReference type="ARBA" id="ARBA00004370"/>
    </source>
</evidence>
<protein>
    <recommendedName>
        <fullName evidence="8">CD225/dispanin family protein</fullName>
    </recommendedName>
</protein>
<dbReference type="Pfam" id="PF04505">
    <property type="entry name" value="CD225"/>
    <property type="match status" value="1"/>
</dbReference>
<evidence type="ECO:0000313" key="7">
    <source>
        <dbReference type="Proteomes" id="UP001320843"/>
    </source>
</evidence>
<comment type="caution">
    <text evidence="6">The sequence shown here is derived from an EMBL/GenBank/DDBJ whole genome shotgun (WGS) entry which is preliminary data.</text>
</comment>
<proteinExistence type="predicted"/>
<organism evidence="6 7">
    <name type="scientific">Xanthomonas sacchari</name>
    <dbReference type="NCBI Taxonomy" id="56458"/>
    <lineage>
        <taxon>Bacteria</taxon>
        <taxon>Pseudomonadati</taxon>
        <taxon>Pseudomonadota</taxon>
        <taxon>Gammaproteobacteria</taxon>
        <taxon>Lysobacterales</taxon>
        <taxon>Lysobacteraceae</taxon>
        <taxon>Xanthomonas</taxon>
    </lineage>
</organism>
<evidence type="ECO:0000256" key="4">
    <source>
        <dbReference type="ARBA" id="ARBA00023136"/>
    </source>
</evidence>
<sequence length="94" mass="9861">MNQPEQPAAPNAGVYVPNNMVWAILSTLFCCLPLGIVSIVYAAQVDGRRAAGDIEGARAAARKAGWWALASPILVVVWIFVAILLEAIGSLAGN</sequence>
<keyword evidence="3 5" id="KW-1133">Transmembrane helix</keyword>
<accession>A0ABT3DV81</accession>
<feature type="transmembrane region" description="Helical" evidence="5">
    <location>
        <begin position="20"/>
        <end position="43"/>
    </location>
</feature>
<evidence type="ECO:0000313" key="6">
    <source>
        <dbReference type="EMBL" id="MCW0398884.1"/>
    </source>
</evidence>
<evidence type="ECO:0000256" key="5">
    <source>
        <dbReference type="SAM" id="Phobius"/>
    </source>
</evidence>
<evidence type="ECO:0008006" key="8">
    <source>
        <dbReference type="Google" id="ProtNLM"/>
    </source>
</evidence>
<keyword evidence="7" id="KW-1185">Reference proteome</keyword>
<dbReference type="InterPro" id="IPR007593">
    <property type="entry name" value="CD225/Dispanin_fam"/>
</dbReference>
<dbReference type="PANTHER" id="PTHR14948:SF25">
    <property type="entry name" value="DUF4190 DOMAIN-CONTAINING PROTEIN"/>
    <property type="match status" value="1"/>
</dbReference>
<dbReference type="PANTHER" id="PTHR14948">
    <property type="entry name" value="NG5"/>
    <property type="match status" value="1"/>
</dbReference>
<evidence type="ECO:0000256" key="3">
    <source>
        <dbReference type="ARBA" id="ARBA00022989"/>
    </source>
</evidence>
<gene>
    <name evidence="6" type="ORF">NB700_001440</name>
</gene>
<feature type="transmembrane region" description="Helical" evidence="5">
    <location>
        <begin position="64"/>
        <end position="85"/>
    </location>
</feature>
<dbReference type="InterPro" id="IPR051423">
    <property type="entry name" value="CD225/Dispanin"/>
</dbReference>
<reference evidence="6 7" key="1">
    <citation type="submission" date="2022-06" db="EMBL/GenBank/DDBJ databases">
        <title>Dynamics of rice microbiomes reveals core vertical transmitted seed endophytes.</title>
        <authorList>
            <person name="Liao K."/>
            <person name="Zhang X."/>
        </authorList>
    </citation>
    <scope>NUCLEOTIDE SEQUENCE [LARGE SCALE GENOMIC DNA]</scope>
    <source>
        <strain evidence="6 7">YT10-10-1</strain>
    </source>
</reference>
<comment type="subcellular location">
    <subcellularLocation>
        <location evidence="1">Membrane</location>
    </subcellularLocation>
</comment>